<name>A0A8H7PHX1_9FUNG</name>
<dbReference type="Proteomes" id="UP000612746">
    <property type="component" value="Unassembled WGS sequence"/>
</dbReference>
<gene>
    <name evidence="14" type="ORF">INT44_000154</name>
</gene>
<reference evidence="14" key="1">
    <citation type="submission" date="2020-12" db="EMBL/GenBank/DDBJ databases">
        <title>Metabolic potential, ecology and presence of endohyphal bacteria is reflected in genomic diversity of Mucoromycotina.</title>
        <authorList>
            <person name="Muszewska A."/>
            <person name="Okrasinska A."/>
            <person name="Steczkiewicz K."/>
            <person name="Drgas O."/>
            <person name="Orlowska M."/>
            <person name="Perlinska-Lenart U."/>
            <person name="Aleksandrzak-Piekarczyk T."/>
            <person name="Szatraj K."/>
            <person name="Zielenkiewicz U."/>
            <person name="Pilsyk S."/>
            <person name="Malc E."/>
            <person name="Mieczkowski P."/>
            <person name="Kruszewska J.S."/>
            <person name="Biernat P."/>
            <person name="Pawlowska J."/>
        </authorList>
    </citation>
    <scope>NUCLEOTIDE SEQUENCE</scope>
    <source>
        <strain evidence="14">WA0000051536</strain>
    </source>
</reference>
<comment type="similarity">
    <text evidence="1 10">Belongs to the peroxin-14 family.</text>
</comment>
<keyword evidence="3 10" id="KW-0653">Protein transport</keyword>
<evidence type="ECO:0000256" key="12">
    <source>
        <dbReference type="SAM" id="Phobius"/>
    </source>
</evidence>
<dbReference type="PANTHER" id="PTHR23058:SF0">
    <property type="entry name" value="PEROXISOMAL MEMBRANE PROTEIN PEX14"/>
    <property type="match status" value="1"/>
</dbReference>
<protein>
    <recommendedName>
        <fullName evidence="7 10">Peroxisomal membrane protein PEX14</fullName>
    </recommendedName>
    <alternativeName>
        <fullName evidence="8 10">Peroxin-14</fullName>
    </alternativeName>
</protein>
<keyword evidence="12" id="KW-0812">Transmembrane</keyword>
<evidence type="ECO:0000256" key="10">
    <source>
        <dbReference type="RuleBase" id="RU367032"/>
    </source>
</evidence>
<dbReference type="GO" id="GO:0005778">
    <property type="term" value="C:peroxisomal membrane"/>
    <property type="evidence" value="ECO:0007669"/>
    <property type="project" value="UniProtKB-SubCell"/>
</dbReference>
<feature type="domain" description="Peroxisome membrane anchor protein Pex14p N-terminal" evidence="13">
    <location>
        <begin position="87"/>
        <end position="131"/>
    </location>
</feature>
<feature type="region of interest" description="Disordered" evidence="11">
    <location>
        <begin position="382"/>
        <end position="410"/>
    </location>
</feature>
<dbReference type="PANTHER" id="PTHR23058">
    <property type="entry name" value="PEROXISOMAL MEMBRANE PROTEIN PEX14"/>
    <property type="match status" value="1"/>
</dbReference>
<feature type="compositionally biased region" description="Basic and acidic residues" evidence="11">
    <location>
        <begin position="26"/>
        <end position="44"/>
    </location>
</feature>
<keyword evidence="15" id="KW-1185">Reference proteome</keyword>
<dbReference type="EMBL" id="JAEPRA010000017">
    <property type="protein sequence ID" value="KAG2174040.1"/>
    <property type="molecule type" value="Genomic_DNA"/>
</dbReference>
<keyword evidence="4" id="KW-0811">Translocation</keyword>
<evidence type="ECO:0000256" key="1">
    <source>
        <dbReference type="ARBA" id="ARBA00005443"/>
    </source>
</evidence>
<comment type="function">
    <text evidence="10">Component of the PEX13-PEX14 docking complex, a translocon channel that specifically mediates the import of peroxisomal cargo proteins bound to PEX5 receptor. The PEX13-PEX14 docking complex forms a large import pore which can be opened to a diameter of about 9 nm. Mechanistically, PEX5 receptor along with cargo proteins associates with the PEX14 subunit of the PEX13-PEX14 docking complex in the cytosol, leading to the insertion of the receptor into the organelle membrane with the concomitant translocation of the cargo into the peroxisome matrix.</text>
</comment>
<proteinExistence type="inferred from homology"/>
<feature type="region of interest" description="Disordered" evidence="11">
    <location>
        <begin position="148"/>
        <end position="173"/>
    </location>
</feature>
<dbReference type="InterPro" id="IPR025655">
    <property type="entry name" value="PEX14"/>
</dbReference>
<comment type="subcellular location">
    <subcellularLocation>
        <location evidence="9 10">Peroxisome membrane</location>
    </subcellularLocation>
</comment>
<organism evidence="14 15">
    <name type="scientific">Umbelopsis vinacea</name>
    <dbReference type="NCBI Taxonomy" id="44442"/>
    <lineage>
        <taxon>Eukaryota</taxon>
        <taxon>Fungi</taxon>
        <taxon>Fungi incertae sedis</taxon>
        <taxon>Mucoromycota</taxon>
        <taxon>Mucoromycotina</taxon>
        <taxon>Umbelopsidomycetes</taxon>
        <taxon>Umbelopsidales</taxon>
        <taxon>Umbelopsidaceae</taxon>
        <taxon>Umbelopsis</taxon>
    </lineage>
</organism>
<feature type="compositionally biased region" description="Polar residues" evidence="11">
    <location>
        <begin position="51"/>
        <end position="63"/>
    </location>
</feature>
<dbReference type="OrthoDB" id="441517at2759"/>
<dbReference type="Pfam" id="PF04695">
    <property type="entry name" value="Pex14_N"/>
    <property type="match status" value="1"/>
</dbReference>
<feature type="region of interest" description="Disordered" evidence="11">
    <location>
        <begin position="1"/>
        <end position="71"/>
    </location>
</feature>
<evidence type="ECO:0000256" key="5">
    <source>
        <dbReference type="ARBA" id="ARBA00023136"/>
    </source>
</evidence>
<feature type="transmembrane region" description="Helical" evidence="12">
    <location>
        <begin position="195"/>
        <end position="217"/>
    </location>
</feature>
<dbReference type="GO" id="GO:1990429">
    <property type="term" value="C:peroxisomal importomer complex"/>
    <property type="evidence" value="ECO:0007669"/>
    <property type="project" value="TreeGrafter"/>
</dbReference>
<evidence type="ECO:0000256" key="9">
    <source>
        <dbReference type="ARBA" id="ARBA00046271"/>
    </source>
</evidence>
<evidence type="ECO:0000313" key="15">
    <source>
        <dbReference type="Proteomes" id="UP000612746"/>
    </source>
</evidence>
<dbReference type="InterPro" id="IPR036388">
    <property type="entry name" value="WH-like_DNA-bd_sf"/>
</dbReference>
<accession>A0A8H7PHX1</accession>
<keyword evidence="5 10" id="KW-0472">Membrane</keyword>
<evidence type="ECO:0000256" key="3">
    <source>
        <dbReference type="ARBA" id="ARBA00022927"/>
    </source>
</evidence>
<dbReference type="AlphaFoldDB" id="A0A8H7PHX1"/>
<evidence type="ECO:0000256" key="6">
    <source>
        <dbReference type="ARBA" id="ARBA00023140"/>
    </source>
</evidence>
<evidence type="ECO:0000256" key="8">
    <source>
        <dbReference type="ARBA" id="ARBA00029691"/>
    </source>
</evidence>
<dbReference type="GO" id="GO:0005102">
    <property type="term" value="F:signaling receptor binding"/>
    <property type="evidence" value="ECO:0007669"/>
    <property type="project" value="TreeGrafter"/>
</dbReference>
<keyword evidence="6 10" id="KW-0576">Peroxisome</keyword>
<evidence type="ECO:0000256" key="7">
    <source>
        <dbReference type="ARBA" id="ARBA00029502"/>
    </source>
</evidence>
<evidence type="ECO:0000313" key="14">
    <source>
        <dbReference type="EMBL" id="KAG2174040.1"/>
    </source>
</evidence>
<keyword evidence="12" id="KW-1133">Transmembrane helix</keyword>
<dbReference type="GO" id="GO:0016560">
    <property type="term" value="P:protein import into peroxisome matrix, docking"/>
    <property type="evidence" value="ECO:0007669"/>
    <property type="project" value="UniProtKB-UniRule"/>
</dbReference>
<sequence>MSDNDDNQPPKQDQVRELLGPSLTPEQREEKRKALVQRQKDARAGADLSTLLAQQPPSSTESSAVPEATKAPVPVVAAKASEDLPLREDLIKPAVSFLSSPNVRSADRAKKLAFLQKKGLNQREIQEAFQRVGETKPDSTAIAVSDKMSEAAKLPQPSAAPASSSMPQVPSRVNQPPQVIYVQTPPPATVPIDKVVTMAVIIAVGAVTATTGLVALVKRIVNPTFQAYFEHRRKTYEHRRALLESLNDKLKQFNKVPKPTKVTITDGEEDTILAESEEKEFVYTKIEDAQKKMAKDISRLSTLVATLAATQGDNPLRVALTSLISYLTQSTYSYSYSYLNSSNSGSGVPGVDTEAKEIQDIKSEIRSLKGFLLNRRNFPSAAHIQPSRSMPNVPTYHKKPATEVEDKAGK</sequence>
<feature type="compositionally biased region" description="Basic and acidic residues" evidence="11">
    <location>
        <begin position="400"/>
        <end position="410"/>
    </location>
</feature>
<dbReference type="InterPro" id="IPR006785">
    <property type="entry name" value="Pex14_N"/>
</dbReference>
<dbReference type="Gene3D" id="1.10.10.10">
    <property type="entry name" value="Winged helix-like DNA-binding domain superfamily/Winged helix DNA-binding domain"/>
    <property type="match status" value="1"/>
</dbReference>
<keyword evidence="2 10" id="KW-0813">Transport</keyword>
<feature type="compositionally biased region" description="Low complexity" evidence="11">
    <location>
        <begin position="151"/>
        <end position="171"/>
    </location>
</feature>
<evidence type="ECO:0000256" key="4">
    <source>
        <dbReference type="ARBA" id="ARBA00023010"/>
    </source>
</evidence>
<evidence type="ECO:0000256" key="11">
    <source>
        <dbReference type="SAM" id="MobiDB-lite"/>
    </source>
</evidence>
<comment type="caution">
    <text evidence="14">The sequence shown here is derived from an EMBL/GenBank/DDBJ whole genome shotgun (WGS) entry which is preliminary data.</text>
</comment>
<evidence type="ECO:0000256" key="2">
    <source>
        <dbReference type="ARBA" id="ARBA00022448"/>
    </source>
</evidence>
<evidence type="ECO:0000259" key="13">
    <source>
        <dbReference type="Pfam" id="PF04695"/>
    </source>
</evidence>